<keyword evidence="1" id="KW-1185">Reference proteome</keyword>
<evidence type="ECO:0000313" key="2">
    <source>
        <dbReference type="RefSeq" id="XP_073913005.1"/>
    </source>
</evidence>
<dbReference type="Proteomes" id="UP001732720">
    <property type="component" value="Chromosome 15"/>
</dbReference>
<protein>
    <submittedName>
        <fullName evidence="2">Unhealthy ribosome biogenesis protein 2 homolog isoform X1</fullName>
    </submittedName>
</protein>
<reference evidence="2" key="1">
    <citation type="submission" date="2025-08" db="UniProtKB">
        <authorList>
            <consortium name="RefSeq"/>
        </authorList>
    </citation>
    <scope>IDENTIFICATION</scope>
</reference>
<sequence>MAAVYSGISFKLKSKTTSWEDKLKLAHFAWISHQCFLPNKEQVLLDWARQSLVAFYKKKLELKEDIVERLWVYIDDILHSRKLQNLLKNGKTVNLQISLIKIINERIAEFSLSGCQRNICAVLRCCQGIFSTPALAVIYTAKQELMVSLLSQLCWSACRQPEGAVTAQLFEVIHLALGHYLLLQQQQANPRRVFGDVTGHLLQPCLILRHLLSGGTWTQAGPGQLRQLLSRDVRSQIETLLQGGVFQPDLLSSYKEELLDQQQDDMKMGTLKGLLAPVDTVIARLVDAGYCEPDLHASVVASSVALLYRLFLDSYLKEGNQFLCFQALPRLFGCLRLSRLQEGQTEALSTSDWTTELLAVEQLLNSVATNNIYNVAADRIRHGEVQFHFYRRVAELLINHSQAPVPAWFRCLRILMSLNHLILEPDLDELLSSAWIDAEVTELRTKKAQEVLIHTLFQTYAKLRQVPRLFEEVLGVICRPAAEALRQPVLSSGPSTALCACLLELPPSQILDTWSLVLERFQDLVLPYLQSDADMALKALSLSSLLHCVMFNMQSLDSSMPLPVIRRTQCTMERMLGELLKPLLALLLDPPDAEPELWQQKVSDATCLLSYTWAQVDTTLSLNCSQYHSVAGPLTGDAVDISNLPLLIPGVEAQLWRKVEKITAQSSSLGRYCLEQLYLQKMKRTLMQTGSSSEEALQTLQHDASYILGSGRDSLTQGTVASWDGQIGTVSEPTYPVAHWHLIVSNLTVLIPYLCPDDVRYLASVLLRTLPMSKAQEGSADEDPFITLGKVSTALLHSPLFPEIQSLHSAFLMCIIVRCSSILCSGAHDDLGLLRQQLPWLFEKDHHKVVAHWENRFAKAGPDGVERREVAQNLLSLVKRDFPIHLEEEQIADLSELLEVVSTLHLDSLSPPYHVRYFLLLLSMGVATLRCSQLSSLALQFLVTCYQLLGALQRGKSARSVFKVMYVSDIFEIVLTSLLQASHVFFVEGDNPSWLQLLQVVGTFLEQLMQMVIQLKLSVVLNFGKILTFLSRCKLYTESASSKQLKIQSLLGSQLLLVSLTKLCQVLGSFVKEQRQPQETPFVLPELLQQAVLQTGALCSAVGARGHHLPSAFLSAIATLLEVDLSQHHRDRAPEIAQVADRALPSHAALYRDVYTQLLSELPALVGNIPSFQAALRFLTLFFLAPELHPKEGSIFASMFHAVKKVLAGKMLPSELILCNRGSGQQELSGCLMSGWASIQKTPHGNSSSKPPHPDTQNFISSLCVLGTYLDTSAQVTQDVEPLLGALFTQMLEAGTMEDFGLVMWSVLQGLDVNYTWRADLQAVLCAIRLLKLLLSCPLSGEKAGLLWRACPQIITALTLQHREACQEQPVAVAVVGPILDVLAALLRQGEEAISNPHHVSLAFSILLTVPLDHLKPAEYKSIFLRMHSVLFSILQCHPKVMLKAVPSFLNSFHKLVVSVMHEGRQKDKGNSDDLPVILECARLVERMYSHIATRAEEFTVFSPFLVAQYVTEVQKVTLYPPVKTLLQEGIYLILDLCTEPNVQFLRVSLQPGARDIFKELYSDYLKYHKAKQEGEKRYTA</sequence>
<evidence type="ECO:0000313" key="1">
    <source>
        <dbReference type="Proteomes" id="UP001732720"/>
    </source>
</evidence>
<dbReference type="RefSeq" id="XP_073913005.1">
    <property type="nucleotide sequence ID" value="XM_074056904.1"/>
</dbReference>
<proteinExistence type="predicted"/>
<organism evidence="1 2">
    <name type="scientific">Castor canadensis</name>
    <name type="common">American beaver</name>
    <dbReference type="NCBI Taxonomy" id="51338"/>
    <lineage>
        <taxon>Eukaryota</taxon>
        <taxon>Metazoa</taxon>
        <taxon>Chordata</taxon>
        <taxon>Craniata</taxon>
        <taxon>Vertebrata</taxon>
        <taxon>Euteleostomi</taxon>
        <taxon>Mammalia</taxon>
        <taxon>Eutheria</taxon>
        <taxon>Euarchontoglires</taxon>
        <taxon>Glires</taxon>
        <taxon>Rodentia</taxon>
        <taxon>Castorimorpha</taxon>
        <taxon>Castoridae</taxon>
        <taxon>Castor</taxon>
    </lineage>
</organism>
<gene>
    <name evidence="2" type="primary">Urb2</name>
</gene>
<name>A0AC58L780_CASCN</name>
<accession>A0AC58L780</accession>